<sequence>MAIITISREIGSGGSFIALKLAEALHYTCADKEILHEIAKKMGKPQEELQDFDQETYNRISVFFQEALASIAKGGRVFHPFGIGPLDWDGIDLFTPFPQTEFKEDEYLTVLQQVIRELAAKDRTIIIGRGGARILADHPSALHLRIVADEATRIARIMDQQKVDEAKAREVIAQSDEAARTFIADFFDVDWADPHLYHLTLNTSRLDIDRCVELILDQVARLPSPGPA</sequence>
<protein>
    <submittedName>
        <fullName evidence="1">Cytidylate kinase</fullName>
    </submittedName>
</protein>
<dbReference type="EMBL" id="QOQW01000009">
    <property type="protein sequence ID" value="RCK79916.1"/>
    <property type="molecule type" value="Genomic_DNA"/>
</dbReference>
<accession>A0A367ZPF0</accession>
<dbReference type="Gene3D" id="3.40.50.300">
    <property type="entry name" value="P-loop containing nucleotide triphosphate hydrolases"/>
    <property type="match status" value="1"/>
</dbReference>
<dbReference type="AlphaFoldDB" id="A0A367ZPF0"/>
<dbReference type="InterPro" id="IPR027417">
    <property type="entry name" value="P-loop_NTPase"/>
</dbReference>
<evidence type="ECO:0000313" key="2">
    <source>
        <dbReference type="Proteomes" id="UP000252355"/>
    </source>
</evidence>
<keyword evidence="1" id="KW-0808">Transferase</keyword>
<reference evidence="1 2" key="1">
    <citation type="submission" date="2018-05" db="EMBL/GenBank/DDBJ databases">
        <title>A metagenomic window into the 2 km-deep terrestrial subsurface aquifer revealed taxonomically and functionally diverse microbial community comprising novel uncultured bacterial lineages.</title>
        <authorList>
            <person name="Kadnikov V.V."/>
            <person name="Mardanov A.V."/>
            <person name="Beletsky A.V."/>
            <person name="Banks D."/>
            <person name="Pimenov N.V."/>
            <person name="Frank Y.A."/>
            <person name="Karnachuk O.V."/>
            <person name="Ravin N.V."/>
        </authorList>
    </citation>
    <scope>NUCLEOTIDE SEQUENCE [LARGE SCALE GENOMIC DNA]</scope>
    <source>
        <strain evidence="1">BY5</strain>
    </source>
</reference>
<proteinExistence type="predicted"/>
<gene>
    <name evidence="1" type="ORF">OZSIB_3785</name>
</gene>
<comment type="caution">
    <text evidence="1">The sequence shown here is derived from an EMBL/GenBank/DDBJ whole genome shotgun (WGS) entry which is preliminary data.</text>
</comment>
<dbReference type="Pfam" id="PF13189">
    <property type="entry name" value="Cytidylate_kin2"/>
    <property type="match status" value="1"/>
</dbReference>
<dbReference type="GO" id="GO:0016301">
    <property type="term" value="F:kinase activity"/>
    <property type="evidence" value="ECO:0007669"/>
    <property type="project" value="UniProtKB-KW"/>
</dbReference>
<dbReference type="Proteomes" id="UP000252355">
    <property type="component" value="Unassembled WGS sequence"/>
</dbReference>
<name>A0A367ZPF0_9BACT</name>
<organism evidence="1 2">
    <name type="scientific">Candidatus Ozemobacter sibiricus</name>
    <dbReference type="NCBI Taxonomy" id="2268124"/>
    <lineage>
        <taxon>Bacteria</taxon>
        <taxon>Candidatus Ozemobacteria</taxon>
        <taxon>Candidatus Ozemobacterales</taxon>
        <taxon>Candidatus Ozemobacteraceae</taxon>
        <taxon>Candidatus Ozemobacter</taxon>
    </lineage>
</organism>
<keyword evidence="1" id="KW-0418">Kinase</keyword>
<evidence type="ECO:0000313" key="1">
    <source>
        <dbReference type="EMBL" id="RCK79916.1"/>
    </source>
</evidence>
<dbReference type="SUPFAM" id="SSF52540">
    <property type="entry name" value="P-loop containing nucleoside triphosphate hydrolases"/>
    <property type="match status" value="1"/>
</dbReference>